<organism evidence="4 5">
    <name type="scientific">Pyrenophora seminiperda CCB06</name>
    <dbReference type="NCBI Taxonomy" id="1302712"/>
    <lineage>
        <taxon>Eukaryota</taxon>
        <taxon>Fungi</taxon>
        <taxon>Dikarya</taxon>
        <taxon>Ascomycota</taxon>
        <taxon>Pezizomycotina</taxon>
        <taxon>Dothideomycetes</taxon>
        <taxon>Pleosporomycetidae</taxon>
        <taxon>Pleosporales</taxon>
        <taxon>Pleosporineae</taxon>
        <taxon>Pleosporaceae</taxon>
        <taxon>Pyrenophora</taxon>
    </lineage>
</organism>
<sequence length="132" mass="15068">MGRNTGSVNMQYMLYYLSFLALVLGTAAYFTRHHWLHLLPIPEPIYTRLPSSFREDIEAGLSSSAFDLSGNVEEGDSRQGLDDAGKKEVMRIMKRRGVDFDEARRIFMQDRFKKNNIGADGVPRDPKFVSFS</sequence>
<dbReference type="EMBL" id="KE747839">
    <property type="protein sequence ID" value="RMZ73179.1"/>
    <property type="molecule type" value="Genomic_DNA"/>
</dbReference>
<dbReference type="AlphaFoldDB" id="A0A3M7MFM6"/>
<evidence type="ECO:0000256" key="3">
    <source>
        <dbReference type="SAM" id="Phobius"/>
    </source>
</evidence>
<keyword evidence="5" id="KW-1185">Reference proteome</keyword>
<keyword evidence="2" id="KW-0732">Signal</keyword>
<evidence type="ECO:0000313" key="5">
    <source>
        <dbReference type="Proteomes" id="UP000265663"/>
    </source>
</evidence>
<feature type="transmembrane region" description="Helical" evidence="3">
    <location>
        <begin position="12"/>
        <end position="30"/>
    </location>
</feature>
<keyword evidence="3" id="KW-0472">Membrane</keyword>
<accession>A0A3M7MFM6</accession>
<dbReference type="OrthoDB" id="447314at2759"/>
<evidence type="ECO:0000256" key="1">
    <source>
        <dbReference type="ARBA" id="ARBA00008325"/>
    </source>
</evidence>
<dbReference type="PANTHER" id="PTHR28023">
    <property type="entry name" value="UPF0357 PROTEIN YCL012C"/>
    <property type="match status" value="1"/>
</dbReference>
<gene>
    <name evidence="4" type="ORF">GMOD_00008985</name>
</gene>
<evidence type="ECO:0000256" key="2">
    <source>
        <dbReference type="ARBA" id="ARBA00022729"/>
    </source>
</evidence>
<keyword evidence="3" id="KW-0812">Transmembrane</keyword>
<name>A0A3M7MFM6_9PLEO</name>
<comment type="similarity">
    <text evidence="1">Belongs to the UPF0357 family.</text>
</comment>
<dbReference type="PANTHER" id="PTHR28023:SF1">
    <property type="entry name" value="UPF0357 PROTEIN YCL012C"/>
    <property type="match status" value="1"/>
</dbReference>
<reference evidence="4 5" key="1">
    <citation type="journal article" date="2014" name="PLoS ONE">
        <title>De novo Genome Assembly of the Fungal Plant Pathogen Pyrenophora semeniperda.</title>
        <authorList>
            <person name="Soliai M.M."/>
            <person name="Meyer S.E."/>
            <person name="Udall J.A."/>
            <person name="Elzinga D.E."/>
            <person name="Hermansen R.A."/>
            <person name="Bodily P.M."/>
            <person name="Hart A.A."/>
            <person name="Coleman C.E."/>
        </authorList>
    </citation>
    <scope>NUCLEOTIDE SEQUENCE [LARGE SCALE GENOMIC DNA]</scope>
    <source>
        <strain evidence="4 5">CCB06</strain>
        <tissue evidence="4">Mycelium</tissue>
    </source>
</reference>
<dbReference type="Pfam" id="PF09435">
    <property type="entry name" value="DUF2015"/>
    <property type="match status" value="1"/>
</dbReference>
<protein>
    <submittedName>
        <fullName evidence="4">Uncharacterized protein</fullName>
    </submittedName>
</protein>
<proteinExistence type="inferred from homology"/>
<dbReference type="Proteomes" id="UP000265663">
    <property type="component" value="Unassembled WGS sequence"/>
</dbReference>
<evidence type="ECO:0000313" key="4">
    <source>
        <dbReference type="EMBL" id="RMZ73179.1"/>
    </source>
</evidence>
<dbReference type="InterPro" id="IPR018559">
    <property type="entry name" value="DUF2015"/>
</dbReference>
<keyword evidence="3" id="KW-1133">Transmembrane helix</keyword>